<dbReference type="RefSeq" id="WP_191795735.1">
    <property type="nucleotide sequence ID" value="NZ_JACSQQ010000010.1"/>
</dbReference>
<accession>A0ABR8RS94</accession>
<feature type="region of interest" description="Disordered" evidence="1">
    <location>
        <begin position="1"/>
        <end position="24"/>
    </location>
</feature>
<protein>
    <submittedName>
        <fullName evidence="2">Uncharacterized protein</fullName>
    </submittedName>
</protein>
<reference evidence="2 3" key="1">
    <citation type="submission" date="2020-08" db="EMBL/GenBank/DDBJ databases">
        <title>A Genomic Blueprint of the Chicken Gut Microbiome.</title>
        <authorList>
            <person name="Gilroy R."/>
            <person name="Ravi A."/>
            <person name="Getino M."/>
            <person name="Pursley I."/>
            <person name="Horton D.L."/>
            <person name="Alikhan N.-F."/>
            <person name="Baker D."/>
            <person name="Gharbi K."/>
            <person name="Hall N."/>
            <person name="Watson M."/>
            <person name="Adriaenssens E.M."/>
            <person name="Foster-Nyarko E."/>
            <person name="Jarju S."/>
            <person name="Secka A."/>
            <person name="Antonio M."/>
            <person name="Oren A."/>
            <person name="Chaudhuri R."/>
            <person name="La Ragione R.M."/>
            <person name="Hildebrand F."/>
            <person name="Pallen M.J."/>
        </authorList>
    </citation>
    <scope>NUCLEOTIDE SEQUENCE [LARGE SCALE GENOMIC DNA]</scope>
    <source>
        <strain evidence="2 3">Sa4CUA1</strain>
    </source>
</reference>
<feature type="compositionally biased region" description="Basic and acidic residues" evidence="1">
    <location>
        <begin position="1"/>
        <end position="16"/>
    </location>
</feature>
<keyword evidence="3" id="KW-1185">Reference proteome</keyword>
<feature type="region of interest" description="Disordered" evidence="1">
    <location>
        <begin position="43"/>
        <end position="67"/>
    </location>
</feature>
<evidence type="ECO:0000313" key="3">
    <source>
        <dbReference type="Proteomes" id="UP000641803"/>
    </source>
</evidence>
<sequence length="114" mass="12342">MDRPSSTRPYGRECARRAPARAPQTSLAPIEVRIDPLLAAAHEQRSDGMSDTGIVGFSHPDDAPQSVISGLEADFSTVESTPLDRETDLLAWKHELVEQAVTRFGKVSGRTSAP</sequence>
<proteinExistence type="predicted"/>
<dbReference type="Proteomes" id="UP000641803">
    <property type="component" value="Unassembled WGS sequence"/>
</dbReference>
<evidence type="ECO:0000256" key="1">
    <source>
        <dbReference type="SAM" id="MobiDB-lite"/>
    </source>
</evidence>
<dbReference type="EMBL" id="JACSQQ010000010">
    <property type="protein sequence ID" value="MBD7950287.1"/>
    <property type="molecule type" value="Genomic_DNA"/>
</dbReference>
<comment type="caution">
    <text evidence="2">The sequence shown here is derived from an EMBL/GenBank/DDBJ whole genome shotgun (WGS) entry which is preliminary data.</text>
</comment>
<organism evidence="2 3">
    <name type="scientific">Oerskovia rustica</name>
    <dbReference type="NCBI Taxonomy" id="2762237"/>
    <lineage>
        <taxon>Bacteria</taxon>
        <taxon>Bacillati</taxon>
        <taxon>Actinomycetota</taxon>
        <taxon>Actinomycetes</taxon>
        <taxon>Micrococcales</taxon>
        <taxon>Cellulomonadaceae</taxon>
        <taxon>Oerskovia</taxon>
    </lineage>
</organism>
<name>A0ABR8RS94_9CELL</name>
<evidence type="ECO:0000313" key="2">
    <source>
        <dbReference type="EMBL" id="MBD7950287.1"/>
    </source>
</evidence>
<gene>
    <name evidence="2" type="ORF">H9652_07695</name>
</gene>